<organism evidence="2 3">
    <name type="scientific">Lactiplantibacillus daowaiensis</name>
    <dbReference type="NCBI Taxonomy" id="2559918"/>
    <lineage>
        <taxon>Bacteria</taxon>
        <taxon>Bacillati</taxon>
        <taxon>Bacillota</taxon>
        <taxon>Bacilli</taxon>
        <taxon>Lactobacillales</taxon>
        <taxon>Lactobacillaceae</taxon>
        <taxon>Lactiplantibacillus</taxon>
    </lineage>
</organism>
<dbReference type="Proteomes" id="UP001596282">
    <property type="component" value="Unassembled WGS sequence"/>
</dbReference>
<proteinExistence type="predicted"/>
<name>A0ABW1RZZ2_9LACO</name>
<dbReference type="EMBL" id="JBHSSC010000029">
    <property type="protein sequence ID" value="MFC6180987.1"/>
    <property type="molecule type" value="Genomic_DNA"/>
</dbReference>
<gene>
    <name evidence="2" type="ORF">ACFP5Y_07135</name>
</gene>
<evidence type="ECO:0000313" key="2">
    <source>
        <dbReference type="EMBL" id="MFC6180987.1"/>
    </source>
</evidence>
<feature type="chain" id="PRO_5046321639" description="Surface layer protein A domain-containing protein" evidence="1">
    <location>
        <begin position="27"/>
        <end position="128"/>
    </location>
</feature>
<evidence type="ECO:0000313" key="3">
    <source>
        <dbReference type="Proteomes" id="UP001596282"/>
    </source>
</evidence>
<evidence type="ECO:0008006" key="4">
    <source>
        <dbReference type="Google" id="ProtNLM"/>
    </source>
</evidence>
<sequence>MNKLTTIIVTMGIALMVSGAALPVAAAVDSSGGTTASAATRKSNIQRNHMWKKGIKHRDYKVANTDGKTYIFSGPMNNIKLKANHSLKNYKQSTWTRKGIVQIKQNNKWMMYYYVTTGKKVRLMAGLN</sequence>
<dbReference type="RefSeq" id="WP_137629687.1">
    <property type="nucleotide sequence ID" value="NZ_BJDJ01000034.1"/>
</dbReference>
<accession>A0ABW1RZZ2</accession>
<feature type="signal peptide" evidence="1">
    <location>
        <begin position="1"/>
        <end position="26"/>
    </location>
</feature>
<keyword evidence="1" id="KW-0732">Signal</keyword>
<evidence type="ECO:0000256" key="1">
    <source>
        <dbReference type="SAM" id="SignalP"/>
    </source>
</evidence>
<reference evidence="3" key="1">
    <citation type="journal article" date="2019" name="Int. J. Syst. Evol. Microbiol.">
        <title>The Global Catalogue of Microorganisms (GCM) 10K type strain sequencing project: providing services to taxonomists for standard genome sequencing and annotation.</title>
        <authorList>
            <consortium name="The Broad Institute Genomics Platform"/>
            <consortium name="The Broad Institute Genome Sequencing Center for Infectious Disease"/>
            <person name="Wu L."/>
            <person name="Ma J."/>
        </authorList>
    </citation>
    <scope>NUCLEOTIDE SEQUENCE [LARGE SCALE GENOMIC DNA]</scope>
    <source>
        <strain evidence="3">CCM 8933</strain>
    </source>
</reference>
<protein>
    <recommendedName>
        <fullName evidence="4">Surface layer protein A domain-containing protein</fullName>
    </recommendedName>
</protein>
<comment type="caution">
    <text evidence="2">The sequence shown here is derived from an EMBL/GenBank/DDBJ whole genome shotgun (WGS) entry which is preliminary data.</text>
</comment>
<keyword evidence="3" id="KW-1185">Reference proteome</keyword>